<dbReference type="AlphaFoldDB" id="A0A915J2X2"/>
<keyword evidence="1" id="KW-1185">Reference proteome</keyword>
<accession>A0A915J2X2</accession>
<sequence length="145" mass="16016">MDWALEVVGQLESMSLIHSSSITHTMQAVWSMDSAKKYLHLLWALLSEWFEVEALTAPDVVLTEPVVLRVLGPEVARRAIEFISNCTIWATPVDKLLLEGEPWSPAVNAIHHGLKQASPIPQPAPPIAVLPQRMMTSVQMLSSIA</sequence>
<reference evidence="2" key="1">
    <citation type="submission" date="2022-11" db="UniProtKB">
        <authorList>
            <consortium name="WormBaseParasite"/>
        </authorList>
    </citation>
    <scope>IDENTIFICATION</scope>
</reference>
<evidence type="ECO:0000313" key="1">
    <source>
        <dbReference type="Proteomes" id="UP000887565"/>
    </source>
</evidence>
<evidence type="ECO:0000313" key="2">
    <source>
        <dbReference type="WBParaSite" id="nRc.2.0.1.t20755-RA"/>
    </source>
</evidence>
<proteinExistence type="predicted"/>
<dbReference type="Proteomes" id="UP000887565">
    <property type="component" value="Unplaced"/>
</dbReference>
<protein>
    <submittedName>
        <fullName evidence="2">Uncharacterized protein</fullName>
    </submittedName>
</protein>
<organism evidence="1 2">
    <name type="scientific">Romanomermis culicivorax</name>
    <name type="common">Nematode worm</name>
    <dbReference type="NCBI Taxonomy" id="13658"/>
    <lineage>
        <taxon>Eukaryota</taxon>
        <taxon>Metazoa</taxon>
        <taxon>Ecdysozoa</taxon>
        <taxon>Nematoda</taxon>
        <taxon>Enoplea</taxon>
        <taxon>Dorylaimia</taxon>
        <taxon>Mermithida</taxon>
        <taxon>Mermithoidea</taxon>
        <taxon>Mermithidae</taxon>
        <taxon>Romanomermis</taxon>
    </lineage>
</organism>
<dbReference type="WBParaSite" id="nRc.2.0.1.t20755-RA">
    <property type="protein sequence ID" value="nRc.2.0.1.t20755-RA"/>
    <property type="gene ID" value="nRc.2.0.1.g20755"/>
</dbReference>
<name>A0A915J2X2_ROMCU</name>